<dbReference type="Gene3D" id="3.40.50.1390">
    <property type="entry name" value="Resolvase, N-terminal catalytic domain"/>
    <property type="match status" value="1"/>
</dbReference>
<dbReference type="CDD" id="cd00338">
    <property type="entry name" value="Ser_Recombinase"/>
    <property type="match status" value="1"/>
</dbReference>
<protein>
    <submittedName>
        <fullName evidence="9">Recombinase family protein</fullName>
    </submittedName>
</protein>
<evidence type="ECO:0000259" key="8">
    <source>
        <dbReference type="PROSITE" id="PS51737"/>
    </source>
</evidence>
<evidence type="ECO:0000256" key="4">
    <source>
        <dbReference type="PIRSR" id="PIRSR606118-50"/>
    </source>
</evidence>
<dbReference type="SUPFAM" id="SSF53041">
    <property type="entry name" value="Resolvase-like"/>
    <property type="match status" value="1"/>
</dbReference>
<dbReference type="RefSeq" id="WP_070033911.1">
    <property type="nucleotide sequence ID" value="NZ_CP090057.1"/>
</dbReference>
<keyword evidence="1" id="KW-0229">DNA integration</keyword>
<dbReference type="EMBL" id="AABEKN010000006">
    <property type="protein sequence ID" value="EAG9354831.1"/>
    <property type="molecule type" value="Genomic_DNA"/>
</dbReference>
<dbReference type="PROSITE" id="PS51737">
    <property type="entry name" value="RECOMBINASE_DNA_BIND"/>
    <property type="match status" value="1"/>
</dbReference>
<dbReference type="SMART" id="SM00857">
    <property type="entry name" value="Resolvase"/>
    <property type="match status" value="1"/>
</dbReference>
<dbReference type="Pfam" id="PF07508">
    <property type="entry name" value="Recombinase"/>
    <property type="match status" value="1"/>
</dbReference>
<feature type="domain" description="Recombinase" evidence="8">
    <location>
        <begin position="156"/>
        <end position="262"/>
    </location>
</feature>
<dbReference type="InterPro" id="IPR006119">
    <property type="entry name" value="Resolv_N"/>
</dbReference>
<feature type="coiled-coil region" evidence="6">
    <location>
        <begin position="350"/>
        <end position="377"/>
    </location>
</feature>
<dbReference type="GO" id="GO:0000150">
    <property type="term" value="F:DNA strand exchange activity"/>
    <property type="evidence" value="ECO:0007669"/>
    <property type="project" value="InterPro"/>
</dbReference>
<dbReference type="Gene3D" id="3.90.1750.20">
    <property type="entry name" value="Putative Large Serine Recombinase, Chain B, Domain 2"/>
    <property type="match status" value="1"/>
</dbReference>
<organism evidence="9 10">
    <name type="scientific">Listeria monocytogenes</name>
    <dbReference type="NCBI Taxonomy" id="1639"/>
    <lineage>
        <taxon>Bacteria</taxon>
        <taxon>Bacillati</taxon>
        <taxon>Bacillota</taxon>
        <taxon>Bacilli</taxon>
        <taxon>Bacillales</taxon>
        <taxon>Listeriaceae</taxon>
        <taxon>Listeria</taxon>
    </lineage>
</organism>
<dbReference type="InterPro" id="IPR011109">
    <property type="entry name" value="DNA_bind_recombinase_dom"/>
</dbReference>
<dbReference type="PANTHER" id="PTHR30461">
    <property type="entry name" value="DNA-INVERTASE FROM LAMBDOID PROPHAGE"/>
    <property type="match status" value="1"/>
</dbReference>
<feature type="active site" description="O-(5'-phospho-DNA)-serine intermediate" evidence="4 5">
    <location>
        <position position="10"/>
    </location>
</feature>
<dbReference type="InterPro" id="IPR050639">
    <property type="entry name" value="SSR_resolvase"/>
</dbReference>
<evidence type="ECO:0000256" key="2">
    <source>
        <dbReference type="ARBA" id="ARBA00023125"/>
    </source>
</evidence>
<dbReference type="GO" id="GO:0003677">
    <property type="term" value="F:DNA binding"/>
    <property type="evidence" value="ECO:0007669"/>
    <property type="project" value="UniProtKB-KW"/>
</dbReference>
<evidence type="ECO:0000313" key="9">
    <source>
        <dbReference type="EMBL" id="EAG9354831.1"/>
    </source>
</evidence>
<dbReference type="AlphaFoldDB" id="A0A823IZQ6"/>
<name>A0A823IZQ6_LISMN</name>
<sequence length="471" mass="54532">MTVGIYIRVSTEEQAKEGYSISAQKERLKEYCAARGWKDFKFYVDEGKTASNLNRPLLNELITHIKKGLIDIVLVYKMDRLSRTVVDLHNLLCVFDDYNCAIKSATEEIDTTSAMGRFFMTTISSIAQFERENTSERVSFGMAEKVRQGEYIPLAPFGYVKGTDGKLIVNEAEKEIFLQIVNMILSGYSLRQTCEYLTNIGVKTRRSKDIWKVSTLVWMLKNPAIYGAIKWSGIIYENTHEPLIEKETYTKIAKVLSIRSKATTSRRGHVHHIFKARLICPACGNRLSGLRTKYVNINKETFYNNNYRCATCKEHRRPAIQVSEQKIEKAFIDYISNYALQKASSSSKKIDNNLRKQEMLQKEIMSLQRKREKYQKAWAADLMSDDEFSKLMIDTKLEIEAAEIRKKEFDVSLFLSPEDIAKRNNILRELKINWTSLSPTEKTDFISMFTEAIEYVKDDKNKVLITKIRFL</sequence>
<dbReference type="Pfam" id="PF00239">
    <property type="entry name" value="Resolvase"/>
    <property type="match status" value="1"/>
</dbReference>
<dbReference type="InterPro" id="IPR006118">
    <property type="entry name" value="Recombinase_CS"/>
</dbReference>
<evidence type="ECO:0000313" key="10">
    <source>
        <dbReference type="Proteomes" id="UP000524387"/>
    </source>
</evidence>
<dbReference type="PROSITE" id="PS00397">
    <property type="entry name" value="RECOMBINASES_1"/>
    <property type="match status" value="1"/>
</dbReference>
<dbReference type="InterPro" id="IPR036162">
    <property type="entry name" value="Resolvase-like_N_sf"/>
</dbReference>
<proteinExistence type="predicted"/>
<dbReference type="InterPro" id="IPR025827">
    <property type="entry name" value="Zn_ribbon_recom_dom"/>
</dbReference>
<reference evidence="9 10" key="1">
    <citation type="submission" date="2019-04" db="EMBL/GenBank/DDBJ databases">
        <authorList>
            <consortium name="GenomeTrakr network: Whole genome sequencing for foodborne pathogen traceback"/>
        </authorList>
    </citation>
    <scope>NUCLEOTIDE SEQUENCE [LARGE SCALE GENOMIC DNA]</scope>
    <source>
        <strain evidence="9 10">CFSAN072502</strain>
    </source>
</reference>
<feature type="domain" description="Resolvase/invertase-type recombinase catalytic" evidence="7">
    <location>
        <begin position="2"/>
        <end position="149"/>
    </location>
</feature>
<evidence type="ECO:0000256" key="1">
    <source>
        <dbReference type="ARBA" id="ARBA00022908"/>
    </source>
</evidence>
<comment type="caution">
    <text evidence="9">The sequence shown here is derived from an EMBL/GenBank/DDBJ whole genome shotgun (WGS) entry which is preliminary data.</text>
</comment>
<evidence type="ECO:0000256" key="6">
    <source>
        <dbReference type="SAM" id="Coils"/>
    </source>
</evidence>
<keyword evidence="6" id="KW-0175">Coiled coil</keyword>
<dbReference type="InterPro" id="IPR038109">
    <property type="entry name" value="DNA_bind_recomb_sf"/>
</dbReference>
<dbReference type="PROSITE" id="PS51736">
    <property type="entry name" value="RECOMBINASES_3"/>
    <property type="match status" value="1"/>
</dbReference>
<accession>A0A823IZQ6</accession>
<keyword evidence="3" id="KW-0233">DNA recombination</keyword>
<dbReference type="GO" id="GO:0015074">
    <property type="term" value="P:DNA integration"/>
    <property type="evidence" value="ECO:0007669"/>
    <property type="project" value="UniProtKB-KW"/>
</dbReference>
<dbReference type="Pfam" id="PF13408">
    <property type="entry name" value="Zn_ribbon_recom"/>
    <property type="match status" value="1"/>
</dbReference>
<dbReference type="Proteomes" id="UP000524387">
    <property type="component" value="Unassembled WGS sequence"/>
</dbReference>
<dbReference type="PANTHER" id="PTHR30461:SF23">
    <property type="entry name" value="DNA RECOMBINASE-RELATED"/>
    <property type="match status" value="1"/>
</dbReference>
<gene>
    <name evidence="9" type="ORF">CW895_13615</name>
</gene>
<evidence type="ECO:0000256" key="5">
    <source>
        <dbReference type="PROSITE-ProRule" id="PRU10137"/>
    </source>
</evidence>
<evidence type="ECO:0000256" key="3">
    <source>
        <dbReference type="ARBA" id="ARBA00023172"/>
    </source>
</evidence>
<evidence type="ECO:0000259" key="7">
    <source>
        <dbReference type="PROSITE" id="PS51736"/>
    </source>
</evidence>
<keyword evidence="2" id="KW-0238">DNA-binding</keyword>